<dbReference type="Proteomes" id="UP000000658">
    <property type="component" value="Chromosome"/>
</dbReference>
<reference evidence="1 2" key="1">
    <citation type="journal article" date="2006" name="Nat. Biotechnol.">
        <title>Complete genome sequence of the entomopathogenic and metabolically versatile soil bacterium Pseudomonas entomophila.</title>
        <authorList>
            <person name="Vodovar N."/>
            <person name="Vallenet D."/>
            <person name="Cruveiller S."/>
            <person name="Rouy Z."/>
            <person name="Barbe V."/>
            <person name="Acosta C."/>
            <person name="Cattolico L."/>
            <person name="Jubin C."/>
            <person name="Lajus A."/>
            <person name="Segurens B."/>
            <person name="Vacherie B."/>
            <person name="Wincker P."/>
            <person name="Weissenbach J."/>
            <person name="Lemaitre B."/>
            <person name="Medigue C."/>
            <person name="Boccard F."/>
        </authorList>
    </citation>
    <scope>NUCLEOTIDE SEQUENCE [LARGE SCALE GENOMIC DNA]</scope>
    <source>
        <strain evidence="1 2">L48</strain>
    </source>
</reference>
<dbReference type="HOGENOM" id="CLU_2555653_0_0_6"/>
<organism evidence="1 2">
    <name type="scientific">Pseudomonas entomophila (strain L48)</name>
    <dbReference type="NCBI Taxonomy" id="384676"/>
    <lineage>
        <taxon>Bacteria</taxon>
        <taxon>Pseudomonadati</taxon>
        <taxon>Pseudomonadota</taxon>
        <taxon>Gammaproteobacteria</taxon>
        <taxon>Pseudomonadales</taxon>
        <taxon>Pseudomonadaceae</taxon>
        <taxon>Pseudomonas</taxon>
    </lineage>
</organism>
<dbReference type="AlphaFoldDB" id="Q1I2Z0"/>
<evidence type="ECO:0000313" key="1">
    <source>
        <dbReference type="EMBL" id="CAK17996.1"/>
    </source>
</evidence>
<evidence type="ECO:0000313" key="2">
    <source>
        <dbReference type="Proteomes" id="UP000000658"/>
    </source>
</evidence>
<dbReference type="KEGG" id="pen:PSEEN5379"/>
<accession>Q1I2Z0</accession>
<name>Q1I2Z0_PSEE4</name>
<gene>
    <name evidence="1" type="ordered locus">PSEEN5379</name>
</gene>
<dbReference type="STRING" id="384676.PSEEN5379"/>
<protein>
    <submittedName>
        <fullName evidence="1">Uncharacterized protein</fullName>
    </submittedName>
</protein>
<proteinExistence type="predicted"/>
<sequence>MLAAPGARPVGGKLMNFITFIRDRLHAPARKALPCLSPPRASASRLRATWLPQLGSPALRLHWHTEDTQEPPSRWRARLCFC</sequence>
<dbReference type="EMBL" id="CT573326">
    <property type="protein sequence ID" value="CAK17996.1"/>
    <property type="molecule type" value="Genomic_DNA"/>
</dbReference>